<dbReference type="STRING" id="580327.Tthe_1676"/>
<dbReference type="KEGG" id="ttm:Tthe_1676"/>
<keyword evidence="2" id="KW-1185">Reference proteome</keyword>
<dbReference type="RefSeq" id="WP_013298149.1">
    <property type="nucleotide sequence ID" value="NC_014410.1"/>
</dbReference>
<sequence>MNLEKYKFYKDKIAFNFLAKTPKNAMEIINILDGNVFIGILSNQFKTVEEGIKYIKNYQKEAPTANISVGLGGGDPNQWKVAAKIAGEVNPAHVNQVFPTAGFTKGYLKAKGFDDTIVNALIGPTGEPGKVKISTGPNSSRNKSGIVDVDTAILMLKDSGVDSIKFYNIHGDSCLEEVKKLAEACARNGFPIIEPTGGITKENIINIIKTCLDAGCEKVIPHIYSYAINKKTGLTDINIVYDIYSEVKKLL</sequence>
<protein>
    <recommendedName>
        <fullName evidence="3">Oxo-acid lyase</fullName>
    </recommendedName>
</protein>
<dbReference type="EMBL" id="CP002171">
    <property type="protein sequence ID" value="ADL69182.1"/>
    <property type="molecule type" value="Genomic_DNA"/>
</dbReference>
<reference evidence="1 2" key="1">
    <citation type="submission" date="2010-08" db="EMBL/GenBank/DDBJ databases">
        <title>Complete sequence of Thermoanaerobacterium thermosaccharolyticum DSM 571.</title>
        <authorList>
            <consortium name="US DOE Joint Genome Institute"/>
            <person name="Lucas S."/>
            <person name="Copeland A."/>
            <person name="Lapidus A."/>
            <person name="Cheng J.-F."/>
            <person name="Bruce D."/>
            <person name="Goodwin L."/>
            <person name="Pitluck S."/>
            <person name="Teshima H."/>
            <person name="Detter J.C."/>
            <person name="Han C."/>
            <person name="Tapia R."/>
            <person name="Land M."/>
            <person name="Hauser L."/>
            <person name="Chang Y.-J."/>
            <person name="Jeffries C."/>
            <person name="Kyrpides N."/>
            <person name="Ivanova N."/>
            <person name="Mikhailova N."/>
            <person name="Hemme C.L."/>
            <person name="Woyke T."/>
        </authorList>
    </citation>
    <scope>NUCLEOTIDE SEQUENCE [LARGE SCALE GENOMIC DNA]</scope>
    <source>
        <strain evidence="2">ATCC 7956 / DSM 571 / NCIMB 9385 / NCA 3814 / NCTC 13789 / WDCM 00135 / 2032</strain>
    </source>
</reference>
<dbReference type="InterPro" id="IPR010763">
    <property type="entry name" value="DgaF"/>
</dbReference>
<evidence type="ECO:0008006" key="3">
    <source>
        <dbReference type="Google" id="ProtNLM"/>
    </source>
</evidence>
<evidence type="ECO:0000313" key="2">
    <source>
        <dbReference type="Proteomes" id="UP000001626"/>
    </source>
</evidence>
<dbReference type="InterPro" id="IPR013785">
    <property type="entry name" value="Aldolase_TIM"/>
</dbReference>
<evidence type="ECO:0000313" key="1">
    <source>
        <dbReference type="EMBL" id="ADL69182.1"/>
    </source>
</evidence>
<dbReference type="eggNOG" id="ENOG502Z844">
    <property type="taxonomic scope" value="Bacteria"/>
</dbReference>
<dbReference type="AlphaFoldDB" id="D9TQ13"/>
<name>D9TQ13_THETC</name>
<dbReference type="OrthoDB" id="6580179at2"/>
<dbReference type="NCBIfam" id="TIGR03581">
    <property type="entry name" value="EF_0839"/>
    <property type="match status" value="1"/>
</dbReference>
<accession>D9TQ13</accession>
<dbReference type="SUPFAM" id="SSF51395">
    <property type="entry name" value="FMN-linked oxidoreductases"/>
    <property type="match status" value="1"/>
</dbReference>
<dbReference type="Pfam" id="PF07071">
    <property type="entry name" value="KDGP_aldolase"/>
    <property type="match status" value="1"/>
</dbReference>
<gene>
    <name evidence="1" type="ordered locus">Tthe_1676</name>
</gene>
<dbReference type="NCBIfam" id="NF047796">
    <property type="entry name" value="DhDoxPGlucAldDagF"/>
    <property type="match status" value="1"/>
</dbReference>
<dbReference type="Proteomes" id="UP000001626">
    <property type="component" value="Chromosome"/>
</dbReference>
<dbReference type="GeneID" id="93864507"/>
<dbReference type="HOGENOM" id="CLU_098610_0_0_9"/>
<dbReference type="Gene3D" id="3.20.20.70">
    <property type="entry name" value="Aldolase class I"/>
    <property type="match status" value="1"/>
</dbReference>
<organism evidence="1 2">
    <name type="scientific">Thermoanaerobacterium thermosaccharolyticum (strain ATCC 7956 / DSM 571 / NCIMB 9385 / NCA 3814 / NCTC 13789 / WDCM 00135 / 2032)</name>
    <name type="common">Clostridium thermosaccharolyticum</name>
    <dbReference type="NCBI Taxonomy" id="580327"/>
    <lineage>
        <taxon>Bacteria</taxon>
        <taxon>Bacillati</taxon>
        <taxon>Bacillota</taxon>
        <taxon>Clostridia</taxon>
        <taxon>Thermoanaerobacterales</taxon>
        <taxon>Thermoanaerobacteraceae</taxon>
        <taxon>Thermoanaerobacterium</taxon>
    </lineage>
</organism>
<proteinExistence type="predicted"/>